<dbReference type="InterPro" id="IPR009724">
    <property type="entry name" value="TMEM70"/>
</dbReference>
<evidence type="ECO:0000313" key="4">
    <source>
        <dbReference type="Proteomes" id="UP000838412"/>
    </source>
</evidence>
<sequence length="249" mass="28650">MRLLVSTIRHACVLPKRYFCVATFSPGRVLHVSTVITHSPSRGLSSQQSGHGPGVKEKESIFRRLTRIRQKIEEEEKTFGKIVYESKIAPVLMAGKIGIYGSSVITMVSLFTNGGDQYADLSNVMFIAAMASSVAIILAIPWSINMLTSRFVLRLYYRQDQNLYTAMKFNKAIGDRRFQFTPEDITPVQERAKNTFKGKFTTFYLNGEPMYVNKMWFEVPKYFNHLMGYEKMVKPKTEAKFWRKNLIQK</sequence>
<dbReference type="PANTHER" id="PTHR13281:SF0">
    <property type="entry name" value="TRANSMEMBRANE PROTEIN 70, MITOCHONDRIAL"/>
    <property type="match status" value="1"/>
</dbReference>
<name>A0A8K0A8N1_BRALA</name>
<dbReference type="Pfam" id="PF06979">
    <property type="entry name" value="TMEM70"/>
    <property type="match status" value="1"/>
</dbReference>
<dbReference type="GO" id="GO:0033615">
    <property type="term" value="P:mitochondrial proton-transporting ATP synthase complex assembly"/>
    <property type="evidence" value="ECO:0007669"/>
    <property type="project" value="TreeGrafter"/>
</dbReference>
<dbReference type="GO" id="GO:0031966">
    <property type="term" value="C:mitochondrial membrane"/>
    <property type="evidence" value="ECO:0007669"/>
    <property type="project" value="TreeGrafter"/>
</dbReference>
<evidence type="ECO:0000256" key="2">
    <source>
        <dbReference type="SAM" id="Phobius"/>
    </source>
</evidence>
<feature type="transmembrane region" description="Helical" evidence="2">
    <location>
        <begin position="91"/>
        <end position="112"/>
    </location>
</feature>
<dbReference type="Proteomes" id="UP000838412">
    <property type="component" value="Chromosome 7"/>
</dbReference>
<gene>
    <name evidence="3" type="primary">TMEM70</name>
    <name evidence="3" type="ORF">BLAG_LOCUS22888</name>
</gene>
<reference evidence="3" key="1">
    <citation type="submission" date="2022-01" db="EMBL/GenBank/DDBJ databases">
        <authorList>
            <person name="Braso-Vives M."/>
        </authorList>
    </citation>
    <scope>NUCLEOTIDE SEQUENCE</scope>
</reference>
<keyword evidence="2" id="KW-0812">Transmembrane</keyword>
<dbReference type="AlphaFoldDB" id="A0A8K0A8N1"/>
<feature type="transmembrane region" description="Helical" evidence="2">
    <location>
        <begin position="124"/>
        <end position="144"/>
    </location>
</feature>
<keyword evidence="4" id="KW-1185">Reference proteome</keyword>
<evidence type="ECO:0000313" key="3">
    <source>
        <dbReference type="EMBL" id="CAH1270675.1"/>
    </source>
</evidence>
<keyword evidence="2" id="KW-1133">Transmembrane helix</keyword>
<dbReference type="InterPro" id="IPR045325">
    <property type="entry name" value="TMEM70/TMEM186/TMEM223"/>
</dbReference>
<comment type="similarity">
    <text evidence="1">Belongs to the TMEM70 family.</text>
</comment>
<dbReference type="EMBL" id="OV696692">
    <property type="protein sequence ID" value="CAH1270675.1"/>
    <property type="molecule type" value="Genomic_DNA"/>
</dbReference>
<proteinExistence type="inferred from homology"/>
<protein>
    <submittedName>
        <fullName evidence="3">TMEM70 protein</fullName>
    </submittedName>
</protein>
<organism evidence="3 4">
    <name type="scientific">Branchiostoma lanceolatum</name>
    <name type="common">Common lancelet</name>
    <name type="synonym">Amphioxus lanceolatum</name>
    <dbReference type="NCBI Taxonomy" id="7740"/>
    <lineage>
        <taxon>Eukaryota</taxon>
        <taxon>Metazoa</taxon>
        <taxon>Chordata</taxon>
        <taxon>Cephalochordata</taxon>
        <taxon>Leptocardii</taxon>
        <taxon>Amphioxiformes</taxon>
        <taxon>Branchiostomatidae</taxon>
        <taxon>Branchiostoma</taxon>
    </lineage>
</organism>
<keyword evidence="2" id="KW-0472">Membrane</keyword>
<dbReference type="PANTHER" id="PTHR13281">
    <property type="entry name" value="TRANSMEMBRANE PROTEIN 70, MITOCHONDRIAL"/>
    <property type="match status" value="1"/>
</dbReference>
<dbReference type="OrthoDB" id="156886at2759"/>
<accession>A0A8K0A8N1</accession>
<evidence type="ECO:0000256" key="1">
    <source>
        <dbReference type="ARBA" id="ARBA00005280"/>
    </source>
</evidence>